<evidence type="ECO:0000313" key="4">
    <source>
        <dbReference type="Proteomes" id="UP000240572"/>
    </source>
</evidence>
<sequence length="60" mass="5998">MKIQKALLGAILAGITVQALPSCSKAQQDKVKPAVAQPGSDVKPPAPDPSTDPCPACGMG</sequence>
<evidence type="ECO:0000313" key="3">
    <source>
        <dbReference type="EMBL" id="PSK92619.1"/>
    </source>
</evidence>
<keyword evidence="2" id="KW-0732">Signal</keyword>
<gene>
    <name evidence="3" type="ORF">B0I18_103196</name>
</gene>
<organism evidence="3 4">
    <name type="scientific">Taibaiella chishuiensis</name>
    <dbReference type="NCBI Taxonomy" id="1434707"/>
    <lineage>
        <taxon>Bacteria</taxon>
        <taxon>Pseudomonadati</taxon>
        <taxon>Bacteroidota</taxon>
        <taxon>Chitinophagia</taxon>
        <taxon>Chitinophagales</taxon>
        <taxon>Chitinophagaceae</taxon>
        <taxon>Taibaiella</taxon>
    </lineage>
</organism>
<dbReference type="EMBL" id="PYGD01000003">
    <property type="protein sequence ID" value="PSK92619.1"/>
    <property type="molecule type" value="Genomic_DNA"/>
</dbReference>
<keyword evidence="4" id="KW-1185">Reference proteome</keyword>
<dbReference type="OrthoDB" id="678944at2"/>
<name>A0A2P8D5Z8_9BACT</name>
<reference evidence="3 4" key="1">
    <citation type="submission" date="2018-03" db="EMBL/GenBank/DDBJ databases">
        <title>Genomic Encyclopedia of Type Strains, Phase III (KMG-III): the genomes of soil and plant-associated and newly described type strains.</title>
        <authorList>
            <person name="Whitman W."/>
        </authorList>
    </citation>
    <scope>NUCLEOTIDE SEQUENCE [LARGE SCALE GENOMIC DNA]</scope>
    <source>
        <strain evidence="3 4">CGMCC 1.12700</strain>
    </source>
</reference>
<dbReference type="AlphaFoldDB" id="A0A2P8D5Z8"/>
<dbReference type="Proteomes" id="UP000240572">
    <property type="component" value="Unassembled WGS sequence"/>
</dbReference>
<proteinExistence type="predicted"/>
<feature type="region of interest" description="Disordered" evidence="1">
    <location>
        <begin position="26"/>
        <end position="60"/>
    </location>
</feature>
<evidence type="ECO:0000256" key="1">
    <source>
        <dbReference type="SAM" id="MobiDB-lite"/>
    </source>
</evidence>
<feature type="chain" id="PRO_5015175468" evidence="2">
    <location>
        <begin position="20"/>
        <end position="60"/>
    </location>
</feature>
<comment type="caution">
    <text evidence="3">The sequence shown here is derived from an EMBL/GenBank/DDBJ whole genome shotgun (WGS) entry which is preliminary data.</text>
</comment>
<accession>A0A2P8D5Z8</accession>
<evidence type="ECO:0000256" key="2">
    <source>
        <dbReference type="SAM" id="SignalP"/>
    </source>
</evidence>
<dbReference type="RefSeq" id="WP_106522803.1">
    <property type="nucleotide sequence ID" value="NZ_PYGD01000003.1"/>
</dbReference>
<protein>
    <submittedName>
        <fullName evidence="3">Uncharacterized protein</fullName>
    </submittedName>
</protein>
<feature type="signal peptide" evidence="2">
    <location>
        <begin position="1"/>
        <end position="19"/>
    </location>
</feature>